<keyword evidence="5" id="KW-1185">Reference proteome</keyword>
<evidence type="ECO:0000313" key="5">
    <source>
        <dbReference type="Proteomes" id="UP001519460"/>
    </source>
</evidence>
<feature type="region of interest" description="Disordered" evidence="1">
    <location>
        <begin position="228"/>
        <end position="256"/>
    </location>
</feature>
<dbReference type="AlphaFoldDB" id="A0ABD0JGE2"/>
<evidence type="ECO:0000313" key="4">
    <source>
        <dbReference type="EMBL" id="KAK7473447.1"/>
    </source>
</evidence>
<dbReference type="Proteomes" id="UP001519460">
    <property type="component" value="Unassembled WGS sequence"/>
</dbReference>
<feature type="transmembrane region" description="Helical" evidence="2">
    <location>
        <begin position="197"/>
        <end position="218"/>
    </location>
</feature>
<feature type="signal peptide" evidence="3">
    <location>
        <begin position="1"/>
        <end position="24"/>
    </location>
</feature>
<evidence type="ECO:0000256" key="3">
    <source>
        <dbReference type="SAM" id="SignalP"/>
    </source>
</evidence>
<evidence type="ECO:0000256" key="1">
    <source>
        <dbReference type="SAM" id="MobiDB-lite"/>
    </source>
</evidence>
<keyword evidence="2" id="KW-0812">Transmembrane</keyword>
<reference evidence="4 5" key="1">
    <citation type="journal article" date="2023" name="Sci. Data">
        <title>Genome assembly of the Korean intertidal mud-creeper Batillaria attramentaria.</title>
        <authorList>
            <person name="Patra A.K."/>
            <person name="Ho P.T."/>
            <person name="Jun S."/>
            <person name="Lee S.J."/>
            <person name="Kim Y."/>
            <person name="Won Y.J."/>
        </authorList>
    </citation>
    <scope>NUCLEOTIDE SEQUENCE [LARGE SCALE GENOMIC DNA]</scope>
    <source>
        <strain evidence="4">Wonlab-2016</strain>
    </source>
</reference>
<feature type="chain" id="PRO_5044862237" evidence="3">
    <location>
        <begin position="25"/>
        <end position="293"/>
    </location>
</feature>
<name>A0ABD0JGE2_9CAEN</name>
<protein>
    <submittedName>
        <fullName evidence="4">Uncharacterized protein</fullName>
    </submittedName>
</protein>
<feature type="region of interest" description="Disordered" evidence="1">
    <location>
        <begin position="273"/>
        <end position="293"/>
    </location>
</feature>
<organism evidence="4 5">
    <name type="scientific">Batillaria attramentaria</name>
    <dbReference type="NCBI Taxonomy" id="370345"/>
    <lineage>
        <taxon>Eukaryota</taxon>
        <taxon>Metazoa</taxon>
        <taxon>Spiralia</taxon>
        <taxon>Lophotrochozoa</taxon>
        <taxon>Mollusca</taxon>
        <taxon>Gastropoda</taxon>
        <taxon>Caenogastropoda</taxon>
        <taxon>Sorbeoconcha</taxon>
        <taxon>Cerithioidea</taxon>
        <taxon>Batillariidae</taxon>
        <taxon>Batillaria</taxon>
    </lineage>
</organism>
<keyword evidence="2" id="KW-0472">Membrane</keyword>
<accession>A0ABD0JGE2</accession>
<proteinExistence type="predicted"/>
<sequence>MASILRCFLDICVLLAFPSVLVDCADVDLACPDLWTDGARTILTCSIDDNRVTSALCPVLTDTMEFNFRQSGNSVTASQCKVTDYLTQCSATEPGLINTGQCRCYRPAEGRVVFKFALLANKAVHAGGSWNCSTTCLDDLKDLLTYNVASGCSPVQFAVAPPPTSANPPQSSSIQSSSDCQPVDCREHCNNAGCACIIVFLGIVPLIATIALVIYCWILKKRRRAPGVSSASAEETAPNREVSVRHTPAGNQGDQPITYNYNTYNIEKAVFVSPDGLPPGGPSRLMRDNSIEG</sequence>
<dbReference type="EMBL" id="JACVVK020000470">
    <property type="protein sequence ID" value="KAK7473447.1"/>
    <property type="molecule type" value="Genomic_DNA"/>
</dbReference>
<comment type="caution">
    <text evidence="4">The sequence shown here is derived from an EMBL/GenBank/DDBJ whole genome shotgun (WGS) entry which is preliminary data.</text>
</comment>
<keyword evidence="2" id="KW-1133">Transmembrane helix</keyword>
<gene>
    <name evidence="4" type="ORF">BaRGS_00035323</name>
</gene>
<keyword evidence="3" id="KW-0732">Signal</keyword>
<evidence type="ECO:0000256" key="2">
    <source>
        <dbReference type="SAM" id="Phobius"/>
    </source>
</evidence>